<dbReference type="WBParaSite" id="ASIM_0000717501-mRNA-1">
    <property type="protein sequence ID" value="ASIM_0000717501-mRNA-1"/>
    <property type="gene ID" value="ASIM_0000717501"/>
</dbReference>
<feature type="compositionally biased region" description="Polar residues" evidence="1">
    <location>
        <begin position="31"/>
        <end position="41"/>
    </location>
</feature>
<evidence type="ECO:0000256" key="1">
    <source>
        <dbReference type="SAM" id="MobiDB-lite"/>
    </source>
</evidence>
<dbReference type="Proteomes" id="UP000267096">
    <property type="component" value="Unassembled WGS sequence"/>
</dbReference>
<evidence type="ECO:0000313" key="2">
    <source>
        <dbReference type="EMBL" id="VDK19873.1"/>
    </source>
</evidence>
<gene>
    <name evidence="2" type="ORF">ASIM_LOCUS2344</name>
    <name evidence="3" type="ORF">ASIM_LOCUS6945</name>
</gene>
<evidence type="ECO:0000313" key="6">
    <source>
        <dbReference type="WBParaSite" id="ASIM_0000717501-mRNA-1"/>
    </source>
</evidence>
<dbReference type="WBParaSite" id="ASIM_0000248301-mRNA-1">
    <property type="protein sequence ID" value="ASIM_0000248301-mRNA-1"/>
    <property type="gene ID" value="ASIM_0000248301"/>
</dbReference>
<evidence type="ECO:0000313" key="4">
    <source>
        <dbReference type="Proteomes" id="UP000267096"/>
    </source>
</evidence>
<proteinExistence type="predicted"/>
<keyword evidence="4" id="KW-1185">Reference proteome</keyword>
<name>A0A0M3JHR1_ANISI</name>
<dbReference type="EMBL" id="UYRR01015966">
    <property type="protein sequence ID" value="VDK28167.1"/>
    <property type="molecule type" value="Genomic_DNA"/>
</dbReference>
<reference evidence="2 4" key="2">
    <citation type="submission" date="2018-11" db="EMBL/GenBank/DDBJ databases">
        <authorList>
            <consortium name="Pathogen Informatics"/>
        </authorList>
    </citation>
    <scope>NUCLEOTIDE SEQUENCE [LARGE SCALE GENOMIC DNA]</scope>
</reference>
<evidence type="ECO:0000313" key="3">
    <source>
        <dbReference type="EMBL" id="VDK28167.1"/>
    </source>
</evidence>
<reference evidence="5 6" key="1">
    <citation type="submission" date="2017-02" db="UniProtKB">
        <authorList>
            <consortium name="WormBaseParasite"/>
        </authorList>
    </citation>
    <scope>IDENTIFICATION</scope>
</reference>
<dbReference type="AlphaFoldDB" id="A0A0M3JHR1"/>
<accession>A0A0M3JHR1</accession>
<protein>
    <submittedName>
        <fullName evidence="5 6">PDZ domain-containing protein</fullName>
    </submittedName>
</protein>
<feature type="region of interest" description="Disordered" evidence="1">
    <location>
        <begin position="31"/>
        <end position="55"/>
    </location>
</feature>
<dbReference type="EMBL" id="UYRR01003083">
    <property type="protein sequence ID" value="VDK19873.1"/>
    <property type="molecule type" value="Genomic_DNA"/>
</dbReference>
<organism evidence="6">
    <name type="scientific">Anisakis simplex</name>
    <name type="common">Herring worm</name>
    <dbReference type="NCBI Taxonomy" id="6269"/>
    <lineage>
        <taxon>Eukaryota</taxon>
        <taxon>Metazoa</taxon>
        <taxon>Ecdysozoa</taxon>
        <taxon>Nematoda</taxon>
        <taxon>Chromadorea</taxon>
        <taxon>Rhabditida</taxon>
        <taxon>Spirurina</taxon>
        <taxon>Ascaridomorpha</taxon>
        <taxon>Ascaridoidea</taxon>
        <taxon>Anisakidae</taxon>
        <taxon>Anisakis</taxon>
        <taxon>Anisakis simplex complex</taxon>
    </lineage>
</organism>
<evidence type="ECO:0000313" key="5">
    <source>
        <dbReference type="WBParaSite" id="ASIM_0000248301-mRNA-1"/>
    </source>
</evidence>
<sequence>MLNAINGVEVTTSKANCEYIRKISREHTASMSVLSTPSTPRSIRHYHRGNGPLRGGGLQKVYTHAPSRLPFGFTIPQDYALPFQVNFLSKIASSDQSQTLTP</sequence>